<organism evidence="1 2">
    <name type="scientific">Salix purpurea</name>
    <name type="common">Purple osier willow</name>
    <dbReference type="NCBI Taxonomy" id="77065"/>
    <lineage>
        <taxon>Eukaryota</taxon>
        <taxon>Viridiplantae</taxon>
        <taxon>Streptophyta</taxon>
        <taxon>Embryophyta</taxon>
        <taxon>Tracheophyta</taxon>
        <taxon>Spermatophyta</taxon>
        <taxon>Magnoliopsida</taxon>
        <taxon>eudicotyledons</taxon>
        <taxon>Gunneridae</taxon>
        <taxon>Pentapetalae</taxon>
        <taxon>rosids</taxon>
        <taxon>fabids</taxon>
        <taxon>Malpighiales</taxon>
        <taxon>Salicaceae</taxon>
        <taxon>Saliceae</taxon>
        <taxon>Salix</taxon>
    </lineage>
</organism>
<reference evidence="1" key="1">
    <citation type="submission" date="2022-11" db="EMBL/GenBank/DDBJ databases">
        <authorList>
            <person name="Hyden B.L."/>
            <person name="Feng K."/>
            <person name="Yates T."/>
            <person name="Jawdy S."/>
            <person name="Smart L.B."/>
            <person name="Muchero W."/>
        </authorList>
    </citation>
    <scope>NUCLEOTIDE SEQUENCE</scope>
    <source>
        <tissue evidence="1">Shoot tip</tissue>
    </source>
</reference>
<dbReference type="Proteomes" id="UP001151532">
    <property type="component" value="Chromosome 13"/>
</dbReference>
<comment type="caution">
    <text evidence="1">The sequence shown here is derived from an EMBL/GenBank/DDBJ whole genome shotgun (WGS) entry which is preliminary data.</text>
</comment>
<accession>A0A9Q0WCM3</accession>
<evidence type="ECO:0000313" key="1">
    <source>
        <dbReference type="EMBL" id="KAJ6763195.1"/>
    </source>
</evidence>
<sequence>MIFLFKKMSVKTITLIYRGNLATCVKTEFIKCPWFLNLDPQLDIDRLDCT</sequence>
<name>A0A9Q0WCM3_SALPP</name>
<gene>
    <name evidence="1" type="ORF">OIU79_023857</name>
</gene>
<protein>
    <submittedName>
        <fullName evidence="1">Uncharacterized protein</fullName>
    </submittedName>
</protein>
<proteinExistence type="predicted"/>
<dbReference type="EMBL" id="JAPFFK010000005">
    <property type="protein sequence ID" value="KAJ6763195.1"/>
    <property type="molecule type" value="Genomic_DNA"/>
</dbReference>
<evidence type="ECO:0000313" key="2">
    <source>
        <dbReference type="Proteomes" id="UP001151532"/>
    </source>
</evidence>
<keyword evidence="2" id="KW-1185">Reference proteome</keyword>
<reference evidence="1" key="2">
    <citation type="journal article" date="2023" name="Int. J. Mol. Sci.">
        <title>De Novo Assembly and Annotation of 11 Diverse Shrub Willow (Salix) Genomes Reveals Novel Gene Organization in Sex-Linked Regions.</title>
        <authorList>
            <person name="Hyden B."/>
            <person name="Feng K."/>
            <person name="Yates T.B."/>
            <person name="Jawdy S."/>
            <person name="Cereghino C."/>
            <person name="Smart L.B."/>
            <person name="Muchero W."/>
        </authorList>
    </citation>
    <scope>NUCLEOTIDE SEQUENCE</scope>
    <source>
        <tissue evidence="1">Shoot tip</tissue>
    </source>
</reference>
<dbReference type="AlphaFoldDB" id="A0A9Q0WCM3"/>